<dbReference type="Proteomes" id="UP000324632">
    <property type="component" value="Chromosome 24"/>
</dbReference>
<proteinExistence type="predicted"/>
<dbReference type="InterPro" id="IPR011029">
    <property type="entry name" value="DEATH-like_dom_sf"/>
</dbReference>
<keyword evidence="11" id="KW-1185">Reference proteome</keyword>
<dbReference type="Pfam" id="PF13765">
    <property type="entry name" value="PRY"/>
    <property type="match status" value="1"/>
</dbReference>
<organism evidence="10 11">
    <name type="scientific">Triplophysa tibetana</name>
    <dbReference type="NCBI Taxonomy" id="1572043"/>
    <lineage>
        <taxon>Eukaryota</taxon>
        <taxon>Metazoa</taxon>
        <taxon>Chordata</taxon>
        <taxon>Craniata</taxon>
        <taxon>Vertebrata</taxon>
        <taxon>Euteleostomi</taxon>
        <taxon>Actinopterygii</taxon>
        <taxon>Neopterygii</taxon>
        <taxon>Teleostei</taxon>
        <taxon>Ostariophysi</taxon>
        <taxon>Cypriniformes</taxon>
        <taxon>Nemacheilidae</taxon>
        <taxon>Triplophysa</taxon>
    </lineage>
</organism>
<feature type="compositionally biased region" description="Low complexity" evidence="7">
    <location>
        <begin position="9"/>
        <end position="23"/>
    </location>
</feature>
<dbReference type="SMART" id="SM01288">
    <property type="entry name" value="FISNA"/>
    <property type="match status" value="1"/>
</dbReference>
<keyword evidence="6" id="KW-0067">ATP-binding</keyword>
<dbReference type="InterPro" id="IPR043136">
    <property type="entry name" value="B30.2/SPRY_sf"/>
</dbReference>
<keyword evidence="5" id="KW-0547">Nucleotide-binding</keyword>
<dbReference type="FunFam" id="3.40.50.300:FF:000210">
    <property type="entry name" value="Si:dkey-16p6.1"/>
    <property type="match status" value="1"/>
</dbReference>
<dbReference type="Pfam" id="PF02758">
    <property type="entry name" value="PYRIN"/>
    <property type="match status" value="1"/>
</dbReference>
<dbReference type="PANTHER" id="PTHR24106">
    <property type="entry name" value="NACHT, LRR AND CARD DOMAINS-CONTAINING"/>
    <property type="match status" value="1"/>
</dbReference>
<dbReference type="InterPro" id="IPR007111">
    <property type="entry name" value="NACHT_NTPase"/>
</dbReference>
<dbReference type="Pfam" id="PF05729">
    <property type="entry name" value="NACHT"/>
    <property type="match status" value="1"/>
</dbReference>
<dbReference type="Pfam" id="PF14484">
    <property type="entry name" value="FISNA"/>
    <property type="match status" value="1"/>
</dbReference>
<evidence type="ECO:0000256" key="1">
    <source>
        <dbReference type="ARBA" id="ARBA00004496"/>
    </source>
</evidence>
<feature type="compositionally biased region" description="Basic and acidic residues" evidence="7">
    <location>
        <begin position="62"/>
        <end position="72"/>
    </location>
</feature>
<dbReference type="PRINTS" id="PR01407">
    <property type="entry name" value="BUTYPHLNCDUF"/>
</dbReference>
<dbReference type="InterPro" id="IPR027417">
    <property type="entry name" value="P-loop_NTPase"/>
</dbReference>
<dbReference type="InterPro" id="IPR029495">
    <property type="entry name" value="NACHT-assoc"/>
</dbReference>
<evidence type="ECO:0000256" key="7">
    <source>
        <dbReference type="SAM" id="MobiDB-lite"/>
    </source>
</evidence>
<comment type="subcellular location">
    <subcellularLocation>
        <location evidence="1">Cytoplasm</location>
    </subcellularLocation>
</comment>
<reference evidence="10 11" key="1">
    <citation type="journal article" date="2019" name="Mol. Ecol. Resour.">
        <title>Chromosome-level genome assembly of Triplophysa tibetana, a fish adapted to the harsh high-altitude environment of the Tibetan Plateau.</title>
        <authorList>
            <person name="Yang X."/>
            <person name="Liu H."/>
            <person name="Ma Z."/>
            <person name="Zou Y."/>
            <person name="Zou M."/>
            <person name="Mao Y."/>
            <person name="Li X."/>
            <person name="Wang H."/>
            <person name="Chen T."/>
            <person name="Wang W."/>
            <person name="Yang R."/>
        </authorList>
    </citation>
    <scope>NUCLEOTIDE SEQUENCE [LARGE SCALE GENOMIC DNA]</scope>
    <source>
        <strain evidence="10">TTIB1903HZAU</strain>
        <tissue evidence="10">Muscle</tissue>
    </source>
</reference>
<keyword evidence="3" id="KW-0433">Leucine-rich repeat</keyword>
<feature type="region of interest" description="Disordered" evidence="7">
    <location>
        <begin position="1"/>
        <end position="112"/>
    </location>
</feature>
<feature type="domain" description="B30.2/SPRY" evidence="8">
    <location>
        <begin position="1005"/>
        <end position="1191"/>
    </location>
</feature>
<dbReference type="Gene3D" id="3.40.50.300">
    <property type="entry name" value="P-loop containing nucleotide triphosphate hydrolases"/>
    <property type="match status" value="1"/>
</dbReference>
<dbReference type="InterPro" id="IPR041075">
    <property type="entry name" value="NOD1/2_WH"/>
</dbReference>
<evidence type="ECO:0000256" key="6">
    <source>
        <dbReference type="ARBA" id="ARBA00022840"/>
    </source>
</evidence>
<comment type="caution">
    <text evidence="10">The sequence shown here is derived from an EMBL/GenBank/DDBJ whole genome shotgun (WGS) entry which is preliminary data.</text>
</comment>
<dbReference type="Pfam" id="PF17776">
    <property type="entry name" value="NLRC4_HD2"/>
    <property type="match status" value="1"/>
</dbReference>
<dbReference type="GO" id="GO:0005524">
    <property type="term" value="F:ATP binding"/>
    <property type="evidence" value="ECO:0007669"/>
    <property type="project" value="UniProtKB-KW"/>
</dbReference>
<evidence type="ECO:0000259" key="9">
    <source>
        <dbReference type="PROSITE" id="PS50824"/>
    </source>
</evidence>
<dbReference type="InterPro" id="IPR001611">
    <property type="entry name" value="Leu-rich_rpt"/>
</dbReference>
<dbReference type="EMBL" id="SOYY01000024">
    <property type="protein sequence ID" value="KAA0702901.1"/>
    <property type="molecule type" value="Genomic_DNA"/>
</dbReference>
<dbReference type="InterPro" id="IPR001870">
    <property type="entry name" value="B30.2/SPRY"/>
</dbReference>
<feature type="compositionally biased region" description="Polar residues" evidence="7">
    <location>
        <begin position="37"/>
        <end position="61"/>
    </location>
</feature>
<dbReference type="Gene3D" id="2.60.120.920">
    <property type="match status" value="1"/>
</dbReference>
<dbReference type="SUPFAM" id="SSF47986">
    <property type="entry name" value="DEATH domain"/>
    <property type="match status" value="1"/>
</dbReference>
<feature type="domain" description="Pyrin" evidence="9">
    <location>
        <begin position="119"/>
        <end position="208"/>
    </location>
</feature>
<evidence type="ECO:0000259" key="8">
    <source>
        <dbReference type="PROSITE" id="PS50188"/>
    </source>
</evidence>
<dbReference type="GO" id="GO:0005737">
    <property type="term" value="C:cytoplasm"/>
    <property type="evidence" value="ECO:0007669"/>
    <property type="project" value="UniProtKB-SubCell"/>
</dbReference>
<protein>
    <submittedName>
        <fullName evidence="10">Neoverrucotoxin subunit beta</fullName>
    </submittedName>
</protein>
<dbReference type="InterPro" id="IPR006574">
    <property type="entry name" value="PRY"/>
</dbReference>
<feature type="compositionally biased region" description="Low complexity" evidence="7">
    <location>
        <begin position="74"/>
        <end position="86"/>
    </location>
</feature>
<dbReference type="InterPro" id="IPR041267">
    <property type="entry name" value="NLRP_HD2"/>
</dbReference>
<dbReference type="SMART" id="SM00368">
    <property type="entry name" value="LRR_RI"/>
    <property type="match status" value="6"/>
</dbReference>
<keyword evidence="4" id="KW-0677">Repeat</keyword>
<evidence type="ECO:0000256" key="4">
    <source>
        <dbReference type="ARBA" id="ARBA00022737"/>
    </source>
</evidence>
<evidence type="ECO:0000313" key="10">
    <source>
        <dbReference type="EMBL" id="KAA0702901.1"/>
    </source>
</evidence>
<sequence>MKICSLKMSTSEESNGSESSPAEGLHFKLSKQKRPDPSTSSHLSLKSRTSIPQPPNFSNEAPSDRSKQKRPDPSTSSHLSLKSSTSIPQPPNFSNEAQTESSSSEEQEQGDHSKCYSLLTNVPDSQSQLLHIVANMRTENFKTFKTDLSEQYPKCLGSHPEELTVTAVAEKLVESFGGEGAWRITFYFLQNVNPLQKITESNKASLKQKCQQINEGNSSHAKQSFLNEIYTDLYITQSASGQINTEHEVLRNEVISQRRTTPETPQACNDIFRTLPGQKRTVRTVLTMGIVGIGKNVSVRKFMLDWADGRANQDIKVIIHLPFRDLNQRKGNCSLQQLIDQYAPELKESYLLELKVLFILDGLDVCQYPLDFHNNDHCSDINDETSVDAVLTNLIKGNLLPSALLWITTRPSSANRIPPECVHRVTEIRGFNDRQKEEYFRKKIKDQKQASEIITHIKSCRSLYIMCHMPIFCWITATVLESMLSNGNSDKIPQTLTEMFTHFILIQISLKNKKFNGTNTENPKKLSESDTKLILKLGELAFQQLQKESSTFTEDDLKNCGIDVSKVSQYSMCTEIFREELGLYREKSYSFVHLILQEYLAALYAHFACVNDGKNVLVVNRPKASLSSVHQSAVNTALKRENGHLDLFLRFFMGLSVEPNHNLLQAFRKDGLSESCTNKNMIDFLQEKIKQEAAPERIINLFHCLSELNDNSLVRSVQSAMKSGTLLGSELDPEQWSALAYVLLTSGEELEEFDMKKFHTSTANQLRLLPVLKICKIARLDCCNLSFESCERVASSLQIVNSPLRELILNNNKLNKSGVNLLLSGLISPHCQLQMLGLAGCNFLPESCKMLASSLKSINSTLRELNLSYNKIGDTGVGYLCAGLISPNCRLQILKLKRCGLTESCCATLSLVLKSSNSKLIELELKCNDLQDSGVKKLSGGLESPQCRIEKLGLSGCMITEEGCRSLASALNSNPDHLRELDLSYNHPGDSKDELFPAKQHLKLNVDYGGKGRMEPCLRKYAFQLTVDKNTLHPRLMLSEDTQTISETTVEQKYPDHPDRFKLFPEFLCTEPLSGRSYFELEYKGGIALAVAYKTFDRTENIMGVNNQFPSLHCLNGNLKLWQNNVITCEFPVSVRSTRIAVYVDWAAGSLTYYSIRNGTVIHLHTHHNSFTQDLYVGFVLLPNSSVTLCP</sequence>
<evidence type="ECO:0000256" key="5">
    <source>
        <dbReference type="ARBA" id="ARBA00022741"/>
    </source>
</evidence>
<evidence type="ECO:0000256" key="2">
    <source>
        <dbReference type="ARBA" id="ARBA00022490"/>
    </source>
</evidence>
<dbReference type="SUPFAM" id="SSF49899">
    <property type="entry name" value="Concanavalin A-like lectins/glucanases"/>
    <property type="match status" value="1"/>
</dbReference>
<evidence type="ECO:0000256" key="3">
    <source>
        <dbReference type="ARBA" id="ARBA00022614"/>
    </source>
</evidence>
<dbReference type="PROSITE" id="PS50824">
    <property type="entry name" value="DAPIN"/>
    <property type="match status" value="1"/>
</dbReference>
<dbReference type="Pfam" id="PF13516">
    <property type="entry name" value="LRR_6"/>
    <property type="match status" value="2"/>
</dbReference>
<dbReference type="InterPro" id="IPR051261">
    <property type="entry name" value="NLR"/>
</dbReference>
<dbReference type="Pfam" id="PF17779">
    <property type="entry name" value="WHD_NOD2"/>
    <property type="match status" value="1"/>
</dbReference>
<dbReference type="AlphaFoldDB" id="A0A5A9N1K0"/>
<dbReference type="InterPro" id="IPR013320">
    <property type="entry name" value="ConA-like_dom_sf"/>
</dbReference>
<evidence type="ECO:0000313" key="11">
    <source>
        <dbReference type="Proteomes" id="UP000324632"/>
    </source>
</evidence>
<dbReference type="Gene3D" id="3.80.10.10">
    <property type="entry name" value="Ribonuclease Inhibitor"/>
    <property type="match status" value="2"/>
</dbReference>
<keyword evidence="2" id="KW-0963">Cytoplasm</keyword>
<dbReference type="SUPFAM" id="SSF52047">
    <property type="entry name" value="RNI-like"/>
    <property type="match status" value="1"/>
</dbReference>
<name>A0A5A9N1K0_9TELE</name>
<dbReference type="InterPro" id="IPR003879">
    <property type="entry name" value="Butyrophylin_SPRY"/>
</dbReference>
<accession>A0A5A9N1K0</accession>
<dbReference type="PROSITE" id="PS50188">
    <property type="entry name" value="B302_SPRY"/>
    <property type="match status" value="1"/>
</dbReference>
<dbReference type="SMART" id="SM00589">
    <property type="entry name" value="PRY"/>
    <property type="match status" value="1"/>
</dbReference>
<gene>
    <name evidence="10" type="ORF">E1301_Tti013336</name>
</gene>
<dbReference type="InterPro" id="IPR032675">
    <property type="entry name" value="LRR_dom_sf"/>
</dbReference>
<dbReference type="InterPro" id="IPR004020">
    <property type="entry name" value="DAPIN"/>
</dbReference>